<gene>
    <name evidence="3" type="ORF">SCF082_LOCUS41074</name>
</gene>
<dbReference type="InterPro" id="IPR047113">
    <property type="entry name" value="PA2G4/ARX1"/>
</dbReference>
<sequence>MAAWNAAEALESTDYMWLRFVSTVTEAFAKIAEDFKVKPMQGVLSHQLKKHVIDGNRTIICAETPEEKVEEFEFELNEVYSIDIVMSTGEGRGKETEIRNTIYKRAVENMYSLKTQKARQFISEVQKRFPVLPFTLRAIEDEQVARVGVSEARRHELLDEYPVLKEANNEFVAQFKFTLLLLPGGTKKITGLPLGSLQEQAASSLSVVDEEMKKLLATSANPKKAKKKKDKGYPGEGEGAAAE</sequence>
<organism evidence="3 4">
    <name type="scientific">Durusdinium trenchii</name>
    <dbReference type="NCBI Taxonomy" id="1381693"/>
    <lineage>
        <taxon>Eukaryota</taxon>
        <taxon>Sar</taxon>
        <taxon>Alveolata</taxon>
        <taxon>Dinophyceae</taxon>
        <taxon>Suessiales</taxon>
        <taxon>Symbiodiniaceae</taxon>
        <taxon>Durusdinium</taxon>
    </lineage>
</organism>
<dbReference type="Gene3D" id="1.10.10.10">
    <property type="entry name" value="Winged helix-like DNA-binding domain superfamily/Winged helix DNA-binding domain"/>
    <property type="match status" value="1"/>
</dbReference>
<dbReference type="InterPro" id="IPR036005">
    <property type="entry name" value="Creatinase/aminopeptidase-like"/>
</dbReference>
<comment type="similarity">
    <text evidence="1">Belongs to the peptidase M24 family.</text>
</comment>
<dbReference type="Gene3D" id="3.90.230.10">
    <property type="entry name" value="Creatinase/methionine aminopeptidase superfamily"/>
    <property type="match status" value="1"/>
</dbReference>
<evidence type="ECO:0000256" key="1">
    <source>
        <dbReference type="ARBA" id="ARBA00007319"/>
    </source>
</evidence>
<evidence type="ECO:0000313" key="4">
    <source>
        <dbReference type="Proteomes" id="UP001642464"/>
    </source>
</evidence>
<dbReference type="SUPFAM" id="SSF46785">
    <property type="entry name" value="Winged helix' DNA-binding domain"/>
    <property type="match status" value="1"/>
</dbReference>
<accession>A0ABP0QFV2</accession>
<evidence type="ECO:0000256" key="2">
    <source>
        <dbReference type="SAM" id="MobiDB-lite"/>
    </source>
</evidence>
<evidence type="ECO:0000313" key="3">
    <source>
        <dbReference type="EMBL" id="CAK9086839.1"/>
    </source>
</evidence>
<feature type="compositionally biased region" description="Gly residues" evidence="2">
    <location>
        <begin position="234"/>
        <end position="243"/>
    </location>
</feature>
<dbReference type="SUPFAM" id="SSF55920">
    <property type="entry name" value="Creatinase/aminopeptidase"/>
    <property type="match status" value="1"/>
</dbReference>
<protein>
    <submittedName>
        <fullName evidence="3">Proliferation-associated protein 2G4 (Cell cycle protein p38-2G4 homolog) (HG4-1) (ErbB3-binding protein 1)</fullName>
    </submittedName>
</protein>
<feature type="region of interest" description="Disordered" evidence="2">
    <location>
        <begin position="218"/>
        <end position="243"/>
    </location>
</feature>
<dbReference type="PANTHER" id="PTHR10804">
    <property type="entry name" value="PROTEASE FAMILY M24 METHIONYL AMINOPEPTIDASE, AMINOPEPTIDASE P"/>
    <property type="match status" value="1"/>
</dbReference>
<dbReference type="Proteomes" id="UP001642464">
    <property type="component" value="Unassembled WGS sequence"/>
</dbReference>
<proteinExistence type="inferred from homology"/>
<dbReference type="InterPro" id="IPR036390">
    <property type="entry name" value="WH_DNA-bd_sf"/>
</dbReference>
<comment type="caution">
    <text evidence="3">The sequence shown here is derived from an EMBL/GenBank/DDBJ whole genome shotgun (WGS) entry which is preliminary data.</text>
</comment>
<name>A0ABP0QFV2_9DINO</name>
<dbReference type="InterPro" id="IPR036388">
    <property type="entry name" value="WH-like_DNA-bd_sf"/>
</dbReference>
<reference evidence="3 4" key="1">
    <citation type="submission" date="2024-02" db="EMBL/GenBank/DDBJ databases">
        <authorList>
            <person name="Chen Y."/>
            <person name="Shah S."/>
            <person name="Dougan E. K."/>
            <person name="Thang M."/>
            <person name="Chan C."/>
        </authorList>
    </citation>
    <scope>NUCLEOTIDE SEQUENCE [LARGE SCALE GENOMIC DNA]</scope>
</reference>
<dbReference type="PANTHER" id="PTHR10804:SF11">
    <property type="entry name" value="PROLIFERATION-ASSOCIATED PROTEIN 2G4"/>
    <property type="match status" value="1"/>
</dbReference>
<keyword evidence="4" id="KW-1185">Reference proteome</keyword>
<dbReference type="EMBL" id="CAXAMM010039496">
    <property type="protein sequence ID" value="CAK9086839.1"/>
    <property type="molecule type" value="Genomic_DNA"/>
</dbReference>